<dbReference type="GeneID" id="22587106"/>
<name>A0A0A0HXH3_PARBD</name>
<organism evidence="2 3">
    <name type="scientific">Paracoccidioides brasiliensis (strain Pb18)</name>
    <dbReference type="NCBI Taxonomy" id="502780"/>
    <lineage>
        <taxon>Eukaryota</taxon>
        <taxon>Fungi</taxon>
        <taxon>Dikarya</taxon>
        <taxon>Ascomycota</taxon>
        <taxon>Pezizomycotina</taxon>
        <taxon>Eurotiomycetes</taxon>
        <taxon>Eurotiomycetidae</taxon>
        <taxon>Onygenales</taxon>
        <taxon>Ajellomycetaceae</taxon>
        <taxon>Paracoccidioides</taxon>
    </lineage>
</organism>
<dbReference type="KEGG" id="pbn:PADG_11209"/>
<dbReference type="HOGENOM" id="CLU_2688464_0_0_1"/>
<feature type="region of interest" description="Disordered" evidence="1">
    <location>
        <begin position="41"/>
        <end position="74"/>
    </location>
</feature>
<dbReference type="RefSeq" id="XP_010756804.1">
    <property type="nucleotide sequence ID" value="XM_010758502.1"/>
</dbReference>
<dbReference type="VEuPathDB" id="FungiDB:PADG_11209"/>
<accession>A0A0A0HXH3</accession>
<dbReference type="InParanoid" id="A0A0A0HXH3"/>
<dbReference type="Proteomes" id="UP000001628">
    <property type="component" value="Unassembled WGS sequence"/>
</dbReference>
<sequence>MDHKRYGTCDRLDGMAENDHDGNKEKVKFTTSSIVGRKLRDKQEYHDRSPCGRRGVKREDEEELERVPLAIESD</sequence>
<dbReference type="EMBL" id="KN275957">
    <property type="protein sequence ID" value="KGM92751.1"/>
    <property type="molecule type" value="Genomic_DNA"/>
</dbReference>
<reference evidence="2 3" key="1">
    <citation type="journal article" date="2011" name="PLoS Genet.">
        <title>Comparative genomic analysis of human fungal pathogens causing paracoccidioidomycosis.</title>
        <authorList>
            <person name="Desjardins C.A."/>
            <person name="Champion M.D."/>
            <person name="Holder J.W."/>
            <person name="Muszewska A."/>
            <person name="Goldberg J."/>
            <person name="Bailao A.M."/>
            <person name="Brigido M.M."/>
            <person name="Ferreira M.E."/>
            <person name="Garcia A.M."/>
            <person name="Grynberg M."/>
            <person name="Gujja S."/>
            <person name="Heiman D.I."/>
            <person name="Henn M.R."/>
            <person name="Kodira C.D."/>
            <person name="Leon-Narvaez H."/>
            <person name="Longo L.V."/>
            <person name="Ma L.J."/>
            <person name="Malavazi I."/>
            <person name="Matsuo A.L."/>
            <person name="Morais F.V."/>
            <person name="Pereira M."/>
            <person name="Rodriguez-Brito S."/>
            <person name="Sakthikumar S."/>
            <person name="Salem-Izacc S.M."/>
            <person name="Sykes S.M."/>
            <person name="Teixeira M.M."/>
            <person name="Vallejo M.C."/>
            <person name="Walter M.E."/>
            <person name="Yandava C."/>
            <person name="Young S."/>
            <person name="Zeng Q."/>
            <person name="Zucker J."/>
            <person name="Felipe M.S."/>
            <person name="Goldman G.H."/>
            <person name="Haas B.J."/>
            <person name="McEwen J.G."/>
            <person name="Nino-Vega G."/>
            <person name="Puccia R."/>
            <person name="San-Blas G."/>
            <person name="Soares C.M."/>
            <person name="Birren B.W."/>
            <person name="Cuomo C.A."/>
        </authorList>
    </citation>
    <scope>NUCLEOTIDE SEQUENCE [LARGE SCALE GENOMIC DNA]</scope>
    <source>
        <strain evidence="2 3">Pb18</strain>
    </source>
</reference>
<feature type="compositionally biased region" description="Basic and acidic residues" evidence="1">
    <location>
        <begin position="41"/>
        <end position="50"/>
    </location>
</feature>
<evidence type="ECO:0000313" key="3">
    <source>
        <dbReference type="Proteomes" id="UP000001628"/>
    </source>
</evidence>
<keyword evidence="3" id="KW-1185">Reference proteome</keyword>
<dbReference type="AlphaFoldDB" id="A0A0A0HXH3"/>
<proteinExistence type="predicted"/>
<protein>
    <submittedName>
        <fullName evidence="2">Uncharacterized protein</fullName>
    </submittedName>
</protein>
<evidence type="ECO:0000313" key="2">
    <source>
        <dbReference type="EMBL" id="KGM92751.1"/>
    </source>
</evidence>
<evidence type="ECO:0000256" key="1">
    <source>
        <dbReference type="SAM" id="MobiDB-lite"/>
    </source>
</evidence>
<gene>
    <name evidence="2" type="ORF">PADG_11209</name>
</gene>